<evidence type="ECO:0000259" key="1">
    <source>
        <dbReference type="Pfam" id="PF01878"/>
    </source>
</evidence>
<dbReference type="EMBL" id="RQPJ01000014">
    <property type="protein sequence ID" value="RTE52769.1"/>
    <property type="molecule type" value="Genomic_DNA"/>
</dbReference>
<protein>
    <submittedName>
        <fullName evidence="2">EVE domain-containing protein</fullName>
    </submittedName>
</protein>
<dbReference type="OrthoDB" id="67788at2"/>
<dbReference type="InterPro" id="IPR015947">
    <property type="entry name" value="PUA-like_sf"/>
</dbReference>
<proteinExistence type="predicted"/>
<dbReference type="AlphaFoldDB" id="A0A3S0AD42"/>
<organism evidence="2 3">
    <name type="scientific">Arenibacter aquaticus</name>
    <dbReference type="NCBI Taxonomy" id="2489054"/>
    <lineage>
        <taxon>Bacteria</taxon>
        <taxon>Pseudomonadati</taxon>
        <taxon>Bacteroidota</taxon>
        <taxon>Flavobacteriia</taxon>
        <taxon>Flavobacteriales</taxon>
        <taxon>Flavobacteriaceae</taxon>
        <taxon>Arenibacter</taxon>
    </lineage>
</organism>
<dbReference type="InterPro" id="IPR002740">
    <property type="entry name" value="EVE_domain"/>
</dbReference>
<comment type="caution">
    <text evidence="2">The sequence shown here is derived from an EMBL/GenBank/DDBJ whole genome shotgun (WGS) entry which is preliminary data.</text>
</comment>
<dbReference type="Proteomes" id="UP000267585">
    <property type="component" value="Unassembled WGS sequence"/>
</dbReference>
<gene>
    <name evidence="2" type="ORF">EHW67_13935</name>
</gene>
<evidence type="ECO:0000313" key="2">
    <source>
        <dbReference type="EMBL" id="RTE52769.1"/>
    </source>
</evidence>
<sequence length="482" mass="56385">MNEIEKITTDLLPDKTKRRVYLEILCEIISYADSFGSEKWGLSIKSDGIRVKIGNLITTTIHENSLWLALDKELIENNTSEIKRILESDWDSGEWAEYSAIKTRNYFYRDNSKEKWKKIKHLHFGTIKKASNKYFQLRTDSQKNTSFQLLEYLTKNISSNLPFPKYKETLNLGDAKFNYTGYWIFFCNPKYWQIDEFLETDEINSTWRVTDWQSAHFQKGQFAVIRVGKDSRTKKELAGKEKLQAGIYGIIEIMSQAQPMLDSDGQFWLNQNKYGEKRLRVKIRYIKKLLDNPILLRDLQNLTDFQNEKALLNGRQASSWSIKKDTFDKILEHAESNIAVVSEVKTTELNDYADLQKFEAKYFNATPRVKAIVNRRIERGDISKAVKKINNYECLVCKTLGLNPHGFKKRNGEFYVETHHIIPVSELQQGSLGTLNLLTVCANHHRQLHYGNVKLIENNDKYFEFTIDNQQIRIDKIKVDKN</sequence>
<keyword evidence="3" id="KW-1185">Reference proteome</keyword>
<dbReference type="Pfam" id="PF01878">
    <property type="entry name" value="EVE"/>
    <property type="match status" value="1"/>
</dbReference>
<accession>A0A3S0AD42</accession>
<evidence type="ECO:0000313" key="3">
    <source>
        <dbReference type="Proteomes" id="UP000267585"/>
    </source>
</evidence>
<dbReference type="CDD" id="cd00085">
    <property type="entry name" value="HNHc"/>
    <property type="match status" value="1"/>
</dbReference>
<name>A0A3S0AD42_9FLAO</name>
<dbReference type="InterPro" id="IPR003615">
    <property type="entry name" value="HNH_nuc"/>
</dbReference>
<reference evidence="2 3" key="1">
    <citation type="submission" date="2018-11" db="EMBL/GenBank/DDBJ databases">
        <title>Arenibacter aquaticus sp.nov., a marine bacterium isolated from surface seawater in the South China Sea.</title>
        <authorList>
            <person name="Guo J."/>
            <person name="Sun J."/>
        </authorList>
    </citation>
    <scope>NUCLEOTIDE SEQUENCE [LARGE SCALE GENOMIC DNA]</scope>
    <source>
        <strain evidence="2 3">GUO666</strain>
    </source>
</reference>
<dbReference type="Gene3D" id="3.10.590.10">
    <property type="entry name" value="ph1033 like domains"/>
    <property type="match status" value="1"/>
</dbReference>
<dbReference type="RefSeq" id="WP_126163002.1">
    <property type="nucleotide sequence ID" value="NZ_RQPJ01000014.1"/>
</dbReference>
<feature type="domain" description="EVE" evidence="1">
    <location>
        <begin position="182"/>
        <end position="332"/>
    </location>
</feature>
<dbReference type="SUPFAM" id="SSF88697">
    <property type="entry name" value="PUA domain-like"/>
    <property type="match status" value="1"/>
</dbReference>